<evidence type="ECO:0000313" key="1">
    <source>
        <dbReference type="EMBL" id="SQJ08801.1"/>
    </source>
</evidence>
<organism evidence="1 2">
    <name type="scientific">Fusobacterium ulcerans</name>
    <dbReference type="NCBI Taxonomy" id="861"/>
    <lineage>
        <taxon>Bacteria</taxon>
        <taxon>Fusobacteriati</taxon>
        <taxon>Fusobacteriota</taxon>
        <taxon>Fusobacteriia</taxon>
        <taxon>Fusobacteriales</taxon>
        <taxon>Fusobacteriaceae</taxon>
        <taxon>Fusobacterium</taxon>
    </lineage>
</organism>
<dbReference type="EMBL" id="LS483487">
    <property type="protein sequence ID" value="SQJ08801.1"/>
    <property type="molecule type" value="Genomic_DNA"/>
</dbReference>
<protein>
    <submittedName>
        <fullName evidence="1">Uncharacterized protein</fullName>
    </submittedName>
</protein>
<gene>
    <name evidence="1" type="ORF">NCTC12112_02245</name>
</gene>
<dbReference type="Proteomes" id="UP000249008">
    <property type="component" value="Chromosome 1"/>
</dbReference>
<dbReference type="RefSeq" id="WP_005981466.1">
    <property type="nucleotide sequence ID" value="NZ_CABKNW010000005.1"/>
</dbReference>
<accession>A0AAX2JF30</accession>
<evidence type="ECO:0000313" key="2">
    <source>
        <dbReference type="Proteomes" id="UP000249008"/>
    </source>
</evidence>
<dbReference type="KEGG" id="ful:C4N20_01835"/>
<name>A0AAX2JF30_9FUSO</name>
<dbReference type="AlphaFoldDB" id="A0AAX2JF30"/>
<dbReference type="GeneID" id="78453530"/>
<reference evidence="1 2" key="1">
    <citation type="submission" date="2018-06" db="EMBL/GenBank/DDBJ databases">
        <authorList>
            <consortium name="Pathogen Informatics"/>
            <person name="Doyle S."/>
        </authorList>
    </citation>
    <scope>NUCLEOTIDE SEQUENCE [LARGE SCALE GENOMIC DNA]</scope>
    <source>
        <strain evidence="1 2">NCTC12112</strain>
    </source>
</reference>
<proteinExistence type="predicted"/>
<sequence length="84" mass="10408">MEKDVFEKKIREGEISTEDILNEKFMKQYTKFNSYEDMEEEINKRTTKRTDMNKLLKIIFKEKTQFKDMEDMKKKAIEFYMLMN</sequence>